<reference evidence="1" key="1">
    <citation type="journal article" date="2021" name="Nat. Commun.">
        <title>Genetic determinants of endophytism in the Arabidopsis root mycobiome.</title>
        <authorList>
            <person name="Mesny F."/>
            <person name="Miyauchi S."/>
            <person name="Thiergart T."/>
            <person name="Pickel B."/>
            <person name="Atanasova L."/>
            <person name="Karlsson M."/>
            <person name="Huettel B."/>
            <person name="Barry K.W."/>
            <person name="Haridas S."/>
            <person name="Chen C."/>
            <person name="Bauer D."/>
            <person name="Andreopoulos W."/>
            <person name="Pangilinan J."/>
            <person name="LaButti K."/>
            <person name="Riley R."/>
            <person name="Lipzen A."/>
            <person name="Clum A."/>
            <person name="Drula E."/>
            <person name="Henrissat B."/>
            <person name="Kohler A."/>
            <person name="Grigoriev I.V."/>
            <person name="Martin F.M."/>
            <person name="Hacquard S."/>
        </authorList>
    </citation>
    <scope>NUCLEOTIDE SEQUENCE</scope>
    <source>
        <strain evidence="1">MPI-CAGE-AT-0021</strain>
    </source>
</reference>
<sequence>MHSASHGPSVSWLSSVASRLGLWLSTRTLALVHWPLTSRLYHPGPVSPHSSLSLFSPAHSHFPTRVVAGRPSSHCLGLAHSHSTCTPPPPSPHIQT</sequence>
<protein>
    <submittedName>
        <fullName evidence="1">Uncharacterized protein</fullName>
    </submittedName>
</protein>
<proteinExistence type="predicted"/>
<dbReference type="Proteomes" id="UP000717696">
    <property type="component" value="Unassembled WGS sequence"/>
</dbReference>
<keyword evidence="2" id="KW-1185">Reference proteome</keyword>
<evidence type="ECO:0000313" key="1">
    <source>
        <dbReference type="EMBL" id="KAH7155461.1"/>
    </source>
</evidence>
<comment type="caution">
    <text evidence="1">The sequence shown here is derived from an EMBL/GenBank/DDBJ whole genome shotgun (WGS) entry which is preliminary data.</text>
</comment>
<name>A0A9P9J998_9HYPO</name>
<evidence type="ECO:0000313" key="2">
    <source>
        <dbReference type="Proteomes" id="UP000717696"/>
    </source>
</evidence>
<gene>
    <name evidence="1" type="ORF">B0J13DRAFT_226792</name>
</gene>
<accession>A0A9P9J998</accession>
<dbReference type="EMBL" id="JAGMUU010000004">
    <property type="protein sequence ID" value="KAH7155461.1"/>
    <property type="molecule type" value="Genomic_DNA"/>
</dbReference>
<dbReference type="AlphaFoldDB" id="A0A9P9J998"/>
<organism evidence="1 2">
    <name type="scientific">Dactylonectria estremocensis</name>
    <dbReference type="NCBI Taxonomy" id="1079267"/>
    <lineage>
        <taxon>Eukaryota</taxon>
        <taxon>Fungi</taxon>
        <taxon>Dikarya</taxon>
        <taxon>Ascomycota</taxon>
        <taxon>Pezizomycotina</taxon>
        <taxon>Sordariomycetes</taxon>
        <taxon>Hypocreomycetidae</taxon>
        <taxon>Hypocreales</taxon>
        <taxon>Nectriaceae</taxon>
        <taxon>Dactylonectria</taxon>
    </lineage>
</organism>